<dbReference type="Pfam" id="PF00900">
    <property type="entry name" value="Ribosomal_S4e"/>
    <property type="match status" value="1"/>
</dbReference>
<dbReference type="PANTHER" id="PTHR11581">
    <property type="entry name" value="30S/40S RIBOSOMAL PROTEIN S4"/>
    <property type="match status" value="1"/>
</dbReference>
<proteinExistence type="predicted"/>
<dbReference type="InterPro" id="IPR036986">
    <property type="entry name" value="S4_RNA-bd_sf"/>
</dbReference>
<evidence type="ECO:0000256" key="4">
    <source>
        <dbReference type="ARBA" id="ARBA00023274"/>
    </source>
</evidence>
<evidence type="ECO:0000256" key="6">
    <source>
        <dbReference type="ARBA" id="ARBA00035388"/>
    </source>
</evidence>
<dbReference type="GO" id="GO:0006412">
    <property type="term" value="P:translation"/>
    <property type="evidence" value="ECO:0007669"/>
    <property type="project" value="InterPro"/>
</dbReference>
<dbReference type="InterPro" id="IPR013843">
    <property type="entry name" value="Ribosomal_eS4_N"/>
</dbReference>
<evidence type="ECO:0000256" key="3">
    <source>
        <dbReference type="ARBA" id="ARBA00022980"/>
    </source>
</evidence>
<evidence type="ECO:0000256" key="5">
    <source>
        <dbReference type="ARBA" id="ARBA00035272"/>
    </source>
</evidence>
<dbReference type="Gene3D" id="2.40.50.740">
    <property type="match status" value="1"/>
</dbReference>
<evidence type="ECO:0000256" key="1">
    <source>
        <dbReference type="ARBA" id="ARBA00022730"/>
    </source>
</evidence>
<dbReference type="PANTHER" id="PTHR11581:SF0">
    <property type="entry name" value="SMALL RIBOSOMAL SUBUNIT PROTEIN ES4"/>
    <property type="match status" value="1"/>
</dbReference>
<dbReference type="Gene3D" id="3.10.290.10">
    <property type="entry name" value="RNA-binding S4 domain"/>
    <property type="match status" value="1"/>
</dbReference>
<evidence type="ECO:0000259" key="9">
    <source>
        <dbReference type="Pfam" id="PF08071"/>
    </source>
</evidence>
<dbReference type="GO" id="GO:0019843">
    <property type="term" value="F:rRNA binding"/>
    <property type="evidence" value="ECO:0007669"/>
    <property type="project" value="UniProtKB-KW"/>
</dbReference>
<dbReference type="GO" id="GO:0003735">
    <property type="term" value="F:structural constituent of ribosome"/>
    <property type="evidence" value="ECO:0007669"/>
    <property type="project" value="InterPro"/>
</dbReference>
<sequence>MHLKRQEVPKSWPVYRKGTKYVVRPDSNLEAGMPLLVILRDVLKIVQNRKEARRAVFLKQILVNNKIPRDEKSPVLLFDTISLIPAKKNYRLDLSEKGKFKLREINESEVNRKPAKVMNKKILKGKRIQLNLQDGRNFLSDMKCEVNDSVLVNFREKKIEKCLPLKEDSKAMVFAGKHSGKRGNIKTLDRKKKIVELETDDKEKINVLLEQIIVTE</sequence>
<evidence type="ECO:0000313" key="10">
    <source>
        <dbReference type="EMBL" id="AKQ03281.1"/>
    </source>
</evidence>
<evidence type="ECO:0000259" key="8">
    <source>
        <dbReference type="Pfam" id="PF00900"/>
    </source>
</evidence>
<dbReference type="GO" id="GO:0022627">
    <property type="term" value="C:cytosolic small ribosomal subunit"/>
    <property type="evidence" value="ECO:0007669"/>
    <property type="project" value="TreeGrafter"/>
</dbReference>
<name>A0A0H4T6A4_9ARCH</name>
<dbReference type="EMBL" id="KT007010">
    <property type="protein sequence ID" value="AKQ03281.1"/>
    <property type="molecule type" value="Genomic_DNA"/>
</dbReference>
<dbReference type="AlphaFoldDB" id="A0A0H4T6A4"/>
<feature type="domain" description="Small ribosomal subunit protein eS4 N-terminal" evidence="9">
    <location>
        <begin position="2"/>
        <end position="26"/>
    </location>
</feature>
<accession>A0A0H4T6A4</accession>
<evidence type="ECO:0000256" key="7">
    <source>
        <dbReference type="PROSITE-ProRule" id="PRU00182"/>
    </source>
</evidence>
<evidence type="ECO:0000256" key="2">
    <source>
        <dbReference type="ARBA" id="ARBA00022884"/>
    </source>
</evidence>
<keyword evidence="3 10" id="KW-0689">Ribosomal protein</keyword>
<dbReference type="InterPro" id="IPR038237">
    <property type="entry name" value="Ribosomal_eS4_central_sf"/>
</dbReference>
<keyword evidence="1" id="KW-0699">rRNA-binding</keyword>
<dbReference type="InterPro" id="IPR013845">
    <property type="entry name" value="Ribosomal_eS4_central_region"/>
</dbReference>
<dbReference type="InterPro" id="IPR000876">
    <property type="entry name" value="Ribosomal_eS4"/>
</dbReference>
<feature type="domain" description="Small ribosomal subunit protein eS4 central region" evidence="8">
    <location>
        <begin position="87"/>
        <end position="159"/>
    </location>
</feature>
<organism evidence="10">
    <name type="scientific">uncultured archaeon Rifle_16ft_4_minimus_37913</name>
    <dbReference type="NCBI Taxonomy" id="1665152"/>
    <lineage>
        <taxon>Archaea</taxon>
        <taxon>environmental samples</taxon>
    </lineage>
</organism>
<reference evidence="10" key="1">
    <citation type="journal article" date="2015" name="ISME J.">
        <title>Aquifer environment selects for microbial species cohorts in sediment and groundwater.</title>
        <authorList>
            <person name="Hug L.A."/>
            <person name="Thomas B.C."/>
            <person name="Brown C.T."/>
            <person name="Frischkorn K.R."/>
            <person name="Williams K.H."/>
            <person name="Tringe S.G."/>
            <person name="Banfield J.F."/>
        </authorList>
    </citation>
    <scope>NUCLEOTIDE SEQUENCE</scope>
</reference>
<keyword evidence="4" id="KW-0687">Ribonucleoprotein</keyword>
<dbReference type="Pfam" id="PF08071">
    <property type="entry name" value="RS4NT"/>
    <property type="match status" value="1"/>
</dbReference>
<protein>
    <recommendedName>
        <fullName evidence="5">Small ribosomal subunit protein eS4</fullName>
    </recommendedName>
    <alternativeName>
        <fullName evidence="6">30S ribosomal protein S4e</fullName>
    </alternativeName>
</protein>
<keyword evidence="2 7" id="KW-0694">RNA-binding</keyword>
<dbReference type="PROSITE" id="PS50889">
    <property type="entry name" value="S4"/>
    <property type="match status" value="1"/>
</dbReference>